<dbReference type="InterPro" id="IPR006683">
    <property type="entry name" value="Thioestr_dom"/>
</dbReference>
<dbReference type="OrthoDB" id="9809430at2"/>
<dbReference type="GO" id="GO:0005829">
    <property type="term" value="C:cytosol"/>
    <property type="evidence" value="ECO:0007669"/>
    <property type="project" value="TreeGrafter"/>
</dbReference>
<accession>A0A0A7EFZ5</accession>
<name>A0A0A7EFZ5_9GAMM</name>
<comment type="similarity">
    <text evidence="1">Belongs to the acyl coenzyme A hydrolase family.</text>
</comment>
<gene>
    <name evidence="5" type="ORF">OM33_10475</name>
</gene>
<dbReference type="KEGG" id="pseo:OM33_10475"/>
<dbReference type="InterPro" id="IPR040170">
    <property type="entry name" value="Cytosol_ACT"/>
</dbReference>
<dbReference type="eggNOG" id="COG1607">
    <property type="taxonomic scope" value="Bacteria"/>
</dbReference>
<dbReference type="PANTHER" id="PTHR11049:SF16">
    <property type="entry name" value="PROTEIN VDLD"/>
    <property type="match status" value="1"/>
</dbReference>
<evidence type="ECO:0000256" key="2">
    <source>
        <dbReference type="ARBA" id="ARBA00022801"/>
    </source>
</evidence>
<dbReference type="Gene3D" id="3.10.129.10">
    <property type="entry name" value="Hotdog Thioesterase"/>
    <property type="match status" value="1"/>
</dbReference>
<dbReference type="RefSeq" id="WP_038641500.1">
    <property type="nucleotide sequence ID" value="NZ_CP009888.1"/>
</dbReference>
<dbReference type="PANTHER" id="PTHR11049">
    <property type="entry name" value="ACYL COENZYME A THIOESTER HYDROLASE"/>
    <property type="match status" value="1"/>
</dbReference>
<organism evidence="5 6">
    <name type="scientific">Pseudoalteromonas piratica</name>
    <dbReference type="NCBI Taxonomy" id="1348114"/>
    <lineage>
        <taxon>Bacteria</taxon>
        <taxon>Pseudomonadati</taxon>
        <taxon>Pseudomonadota</taxon>
        <taxon>Gammaproteobacteria</taxon>
        <taxon>Alteromonadales</taxon>
        <taxon>Pseudoalteromonadaceae</taxon>
        <taxon>Pseudoalteromonas</taxon>
    </lineage>
</organism>
<dbReference type="PROSITE" id="PS51770">
    <property type="entry name" value="HOTDOG_ACOT"/>
    <property type="match status" value="1"/>
</dbReference>
<dbReference type="SUPFAM" id="SSF54637">
    <property type="entry name" value="Thioesterase/thiol ester dehydrase-isomerase"/>
    <property type="match status" value="1"/>
</dbReference>
<dbReference type="GO" id="GO:0052816">
    <property type="term" value="F:long-chain fatty acyl-CoA hydrolase activity"/>
    <property type="evidence" value="ECO:0007669"/>
    <property type="project" value="TreeGrafter"/>
</dbReference>
<proteinExistence type="inferred from homology"/>
<dbReference type="Proteomes" id="UP000030341">
    <property type="component" value="Chromosome 1"/>
</dbReference>
<evidence type="ECO:0000313" key="6">
    <source>
        <dbReference type="Proteomes" id="UP000030341"/>
    </source>
</evidence>
<dbReference type="EMBL" id="CP009888">
    <property type="protein sequence ID" value="AIY65529.1"/>
    <property type="molecule type" value="Genomic_DNA"/>
</dbReference>
<sequence length="158" mass="17508">MSKDNVTFRFLAEPTDVNFGGKVHGGIVMKWIDQAGYACAAQWSGHYCVTVSVAAIKFHRPILVGQLVEVEAKIANTGKTSMQIFIAVRCGDPKTGQMVESNNCIINFVATDQAGYPVPVPAFEAKTADEKRIQKYAQKMKEMSLQAEKVFEQEMKEE</sequence>
<evidence type="ECO:0000313" key="5">
    <source>
        <dbReference type="EMBL" id="AIY65529.1"/>
    </source>
</evidence>
<reference evidence="5 6" key="1">
    <citation type="submission" date="2014-11" db="EMBL/GenBank/DDBJ databases">
        <title>Complete Genome Sequence of Pseudoalteromonas sp. Strain OCN003 Isolated from Kaneohe Bay, Oahu, Hawaii.</title>
        <authorList>
            <person name="Beurmann S."/>
            <person name="Videau P."/>
            <person name="Ushijima B."/>
            <person name="Smith A.M."/>
            <person name="Aeby G.S."/>
            <person name="Callahan S.M."/>
            <person name="Belcaid M."/>
        </authorList>
    </citation>
    <scope>NUCLEOTIDE SEQUENCE [LARGE SCALE GENOMIC DNA]</scope>
    <source>
        <strain evidence="5 6">OCN003</strain>
    </source>
</reference>
<keyword evidence="2 3" id="KW-0378">Hydrolase</keyword>
<keyword evidence="6" id="KW-1185">Reference proteome</keyword>
<dbReference type="STRING" id="1348114.OM33_10475"/>
<dbReference type="AlphaFoldDB" id="A0A0A7EFZ5"/>
<dbReference type="HOGENOM" id="CLU_050164_3_0_6"/>
<dbReference type="InterPro" id="IPR033120">
    <property type="entry name" value="HOTDOG_ACOT"/>
</dbReference>
<feature type="domain" description="HotDog ACOT-type" evidence="4">
    <location>
        <begin position="2"/>
        <end position="114"/>
    </location>
</feature>
<dbReference type="InterPro" id="IPR029069">
    <property type="entry name" value="HotDog_dom_sf"/>
</dbReference>
<evidence type="ECO:0000256" key="1">
    <source>
        <dbReference type="ARBA" id="ARBA00010458"/>
    </source>
</evidence>
<dbReference type="CDD" id="cd03442">
    <property type="entry name" value="BFIT_BACH"/>
    <property type="match status" value="1"/>
</dbReference>
<protein>
    <submittedName>
        <fullName evidence="5">Acyl-CoA hydrolase</fullName>
    </submittedName>
</protein>
<dbReference type="Pfam" id="PF03061">
    <property type="entry name" value="4HBT"/>
    <property type="match status" value="1"/>
</dbReference>
<evidence type="ECO:0000259" key="4">
    <source>
        <dbReference type="PROSITE" id="PS51770"/>
    </source>
</evidence>
<evidence type="ECO:0000256" key="3">
    <source>
        <dbReference type="PROSITE-ProRule" id="PRU01106"/>
    </source>
</evidence>
<dbReference type="GO" id="GO:0006637">
    <property type="term" value="P:acyl-CoA metabolic process"/>
    <property type="evidence" value="ECO:0007669"/>
    <property type="project" value="TreeGrafter"/>
</dbReference>